<dbReference type="PANTHER" id="PTHR33050:SF7">
    <property type="entry name" value="RIBONUCLEASE H"/>
    <property type="match status" value="1"/>
</dbReference>
<keyword evidence="2" id="KW-1185">Reference proteome</keyword>
<dbReference type="InterPro" id="IPR043502">
    <property type="entry name" value="DNA/RNA_pol_sf"/>
</dbReference>
<comment type="caution">
    <text evidence="1">The sequence shown here is derived from an EMBL/GenBank/DDBJ whole genome shotgun (WGS) entry which is preliminary data.</text>
</comment>
<gene>
    <name evidence="1" type="ORF">GBAR_LOCUS765</name>
</gene>
<evidence type="ECO:0000313" key="1">
    <source>
        <dbReference type="EMBL" id="CAI7991509.1"/>
    </source>
</evidence>
<dbReference type="AlphaFoldDB" id="A0AA35QTJ5"/>
<dbReference type="PANTHER" id="PTHR33050">
    <property type="entry name" value="REVERSE TRANSCRIPTASE DOMAIN-CONTAINING PROTEIN"/>
    <property type="match status" value="1"/>
</dbReference>
<proteinExistence type="predicted"/>
<name>A0AA35QTJ5_GEOBA</name>
<dbReference type="EMBL" id="CASHTH010000120">
    <property type="protein sequence ID" value="CAI7991509.1"/>
    <property type="molecule type" value="Genomic_DNA"/>
</dbReference>
<dbReference type="InterPro" id="IPR052055">
    <property type="entry name" value="Hepadnavirus_pol/RT"/>
</dbReference>
<protein>
    <submittedName>
        <fullName evidence="1">Uncharacterized protein</fullName>
    </submittedName>
</protein>
<sequence length="187" mass="20986">MELRLLQEKLSRLIDALTEWRSKRSGKLKDLESLVGLLQHVSQVVCPSSVFLRRLYNLLVQTGSFKPHFSVRLNGEAQADIEWWSTFLSTWNGTSILRPLRATNPDIEVWSDASGGSGCSAVWLTQWLQVQWGSLLIMSSSIAAKELFPILVAVAIWGGSTVRFYCDNTAEVLNRQAAKDPLICHQL</sequence>
<dbReference type="Proteomes" id="UP001174909">
    <property type="component" value="Unassembled WGS sequence"/>
</dbReference>
<feature type="non-terminal residue" evidence="1">
    <location>
        <position position="187"/>
    </location>
</feature>
<accession>A0AA35QTJ5</accession>
<organism evidence="1 2">
    <name type="scientific">Geodia barretti</name>
    <name type="common">Barrett's horny sponge</name>
    <dbReference type="NCBI Taxonomy" id="519541"/>
    <lineage>
        <taxon>Eukaryota</taxon>
        <taxon>Metazoa</taxon>
        <taxon>Porifera</taxon>
        <taxon>Demospongiae</taxon>
        <taxon>Heteroscleromorpha</taxon>
        <taxon>Tetractinellida</taxon>
        <taxon>Astrophorina</taxon>
        <taxon>Geodiidae</taxon>
        <taxon>Geodia</taxon>
    </lineage>
</organism>
<evidence type="ECO:0000313" key="2">
    <source>
        <dbReference type="Proteomes" id="UP001174909"/>
    </source>
</evidence>
<dbReference type="SUPFAM" id="SSF56672">
    <property type="entry name" value="DNA/RNA polymerases"/>
    <property type="match status" value="1"/>
</dbReference>
<reference evidence="1" key="1">
    <citation type="submission" date="2023-03" db="EMBL/GenBank/DDBJ databases">
        <authorList>
            <person name="Steffen K."/>
            <person name="Cardenas P."/>
        </authorList>
    </citation>
    <scope>NUCLEOTIDE SEQUENCE</scope>
</reference>